<dbReference type="InterPro" id="IPR044643">
    <property type="entry name" value="TrpF_fam"/>
</dbReference>
<dbReference type="RefSeq" id="WP_049680637.1">
    <property type="nucleotide sequence ID" value="NZ_LFZW01000001.1"/>
</dbReference>
<dbReference type="InterPro" id="IPR001240">
    <property type="entry name" value="PRAI_dom"/>
</dbReference>
<evidence type="ECO:0000256" key="4">
    <source>
        <dbReference type="ARBA" id="ARBA00012572"/>
    </source>
</evidence>
<dbReference type="Gene3D" id="3.20.20.70">
    <property type="entry name" value="Aldolase class I"/>
    <property type="match status" value="1"/>
</dbReference>
<comment type="pathway">
    <text evidence="2 10">Amino-acid biosynthesis; L-tryptophan biosynthesis; L-tryptophan from chorismate: step 3/5.</text>
</comment>
<dbReference type="STRING" id="1679170.AC625_07015"/>
<dbReference type="Pfam" id="PF00697">
    <property type="entry name" value="PRAI"/>
    <property type="match status" value="1"/>
</dbReference>
<evidence type="ECO:0000256" key="2">
    <source>
        <dbReference type="ARBA" id="ARBA00004664"/>
    </source>
</evidence>
<evidence type="ECO:0000256" key="3">
    <source>
        <dbReference type="ARBA" id="ARBA00007571"/>
    </source>
</evidence>
<keyword evidence="7 10" id="KW-0822">Tryptophan biosynthesis</keyword>
<name>A0A0K9GRM3_9BACI</name>
<gene>
    <name evidence="10" type="primary">trpF</name>
    <name evidence="12" type="ORF">AC625_07015</name>
</gene>
<comment type="catalytic activity">
    <reaction evidence="1 10">
        <text>N-(5-phospho-beta-D-ribosyl)anthranilate = 1-(2-carboxyphenylamino)-1-deoxy-D-ribulose 5-phosphate</text>
        <dbReference type="Rhea" id="RHEA:21540"/>
        <dbReference type="ChEBI" id="CHEBI:18277"/>
        <dbReference type="ChEBI" id="CHEBI:58613"/>
        <dbReference type="EC" id="5.3.1.24"/>
    </reaction>
</comment>
<proteinExistence type="inferred from homology"/>
<keyword evidence="8 10" id="KW-0057">Aromatic amino acid biosynthesis</keyword>
<dbReference type="AlphaFoldDB" id="A0A0K9GRM3"/>
<comment type="similarity">
    <text evidence="3 10">Belongs to the TrpF family.</text>
</comment>
<evidence type="ECO:0000259" key="11">
    <source>
        <dbReference type="Pfam" id="PF00697"/>
    </source>
</evidence>
<dbReference type="SUPFAM" id="SSF51366">
    <property type="entry name" value="Ribulose-phoshate binding barrel"/>
    <property type="match status" value="1"/>
</dbReference>
<sequence length="205" mass="22620">MHVKICGLSTLEAAQTAIDSGADYLGFIFAESKRKVTPIKAREIIRNLKGNVKKVGVFVNESVEEISKIAEYAGLDIIQLHGTESQEIASQLSLPVIKAITIHSIEDLLKVHEWKTEYILLDLPKNQTAPINKTLNWEEMKGKLLYSNHIFLAGGLSPDNVETAVRVIQPYAVDVSSGVETGGVKDLTKINKFISKAHLKEEELA</sequence>
<keyword evidence="13" id="KW-1185">Reference proteome</keyword>
<evidence type="ECO:0000256" key="9">
    <source>
        <dbReference type="ARBA" id="ARBA00023235"/>
    </source>
</evidence>
<dbReference type="Proteomes" id="UP000037146">
    <property type="component" value="Unassembled WGS sequence"/>
</dbReference>
<keyword evidence="9 10" id="KW-0413">Isomerase</keyword>
<evidence type="ECO:0000313" key="13">
    <source>
        <dbReference type="Proteomes" id="UP000037146"/>
    </source>
</evidence>
<dbReference type="InterPro" id="IPR013785">
    <property type="entry name" value="Aldolase_TIM"/>
</dbReference>
<dbReference type="InterPro" id="IPR011060">
    <property type="entry name" value="RibuloseP-bd_barrel"/>
</dbReference>
<dbReference type="PANTHER" id="PTHR42894:SF1">
    <property type="entry name" value="N-(5'-PHOSPHORIBOSYL)ANTHRANILATE ISOMERASE"/>
    <property type="match status" value="1"/>
</dbReference>
<organism evidence="12 13">
    <name type="scientific">Peribacillus loiseleuriae</name>
    <dbReference type="NCBI Taxonomy" id="1679170"/>
    <lineage>
        <taxon>Bacteria</taxon>
        <taxon>Bacillati</taxon>
        <taxon>Bacillota</taxon>
        <taxon>Bacilli</taxon>
        <taxon>Bacillales</taxon>
        <taxon>Bacillaceae</taxon>
        <taxon>Peribacillus</taxon>
    </lineage>
</organism>
<evidence type="ECO:0000256" key="5">
    <source>
        <dbReference type="ARBA" id="ARBA00022272"/>
    </source>
</evidence>
<evidence type="ECO:0000256" key="6">
    <source>
        <dbReference type="ARBA" id="ARBA00022605"/>
    </source>
</evidence>
<keyword evidence="6 10" id="KW-0028">Amino-acid biosynthesis</keyword>
<evidence type="ECO:0000256" key="10">
    <source>
        <dbReference type="HAMAP-Rule" id="MF_00135"/>
    </source>
</evidence>
<dbReference type="CDD" id="cd00405">
    <property type="entry name" value="PRAI"/>
    <property type="match status" value="1"/>
</dbReference>
<comment type="caution">
    <text evidence="12">The sequence shown here is derived from an EMBL/GenBank/DDBJ whole genome shotgun (WGS) entry which is preliminary data.</text>
</comment>
<accession>A0A0K9GRM3</accession>
<dbReference type="UniPathway" id="UPA00035">
    <property type="reaction ID" value="UER00042"/>
</dbReference>
<dbReference type="FunFam" id="3.20.20.70:FF:000075">
    <property type="entry name" value="Tryptophan biosynthesis protein TRP1"/>
    <property type="match status" value="1"/>
</dbReference>
<evidence type="ECO:0000313" key="12">
    <source>
        <dbReference type="EMBL" id="KMY49305.1"/>
    </source>
</evidence>
<evidence type="ECO:0000256" key="8">
    <source>
        <dbReference type="ARBA" id="ARBA00023141"/>
    </source>
</evidence>
<evidence type="ECO:0000256" key="7">
    <source>
        <dbReference type="ARBA" id="ARBA00022822"/>
    </source>
</evidence>
<dbReference type="OrthoDB" id="9786954at2"/>
<dbReference type="HAMAP" id="MF_00135">
    <property type="entry name" value="PRAI"/>
    <property type="match status" value="1"/>
</dbReference>
<dbReference type="EMBL" id="LFZW01000001">
    <property type="protein sequence ID" value="KMY49305.1"/>
    <property type="molecule type" value="Genomic_DNA"/>
</dbReference>
<dbReference type="EC" id="5.3.1.24" evidence="4 10"/>
<dbReference type="GO" id="GO:0004640">
    <property type="term" value="F:phosphoribosylanthranilate isomerase activity"/>
    <property type="evidence" value="ECO:0007669"/>
    <property type="project" value="UniProtKB-UniRule"/>
</dbReference>
<protein>
    <recommendedName>
        <fullName evidence="5 10">N-(5'-phosphoribosyl)anthranilate isomerase</fullName>
        <shortName evidence="10">PRAI</shortName>
        <ecNumber evidence="4 10">5.3.1.24</ecNumber>
    </recommendedName>
</protein>
<evidence type="ECO:0000256" key="1">
    <source>
        <dbReference type="ARBA" id="ARBA00001164"/>
    </source>
</evidence>
<feature type="domain" description="N-(5'phosphoribosyl) anthranilate isomerase (PRAI)" evidence="11">
    <location>
        <begin position="3"/>
        <end position="195"/>
    </location>
</feature>
<dbReference type="GO" id="GO:0000162">
    <property type="term" value="P:L-tryptophan biosynthetic process"/>
    <property type="evidence" value="ECO:0007669"/>
    <property type="project" value="UniProtKB-UniRule"/>
</dbReference>
<reference evidence="13" key="1">
    <citation type="submission" date="2015-07" db="EMBL/GenBank/DDBJ databases">
        <title>Genome sequencing project for genomic taxonomy and phylogenomics of Bacillus-like bacteria.</title>
        <authorList>
            <person name="Liu B."/>
            <person name="Wang J."/>
            <person name="Zhu Y."/>
            <person name="Liu G."/>
            <person name="Chen Q."/>
            <person name="Chen Z."/>
            <person name="Lan J."/>
            <person name="Che J."/>
            <person name="Ge C."/>
            <person name="Shi H."/>
            <person name="Pan Z."/>
            <person name="Liu X."/>
        </authorList>
    </citation>
    <scope>NUCLEOTIDE SEQUENCE [LARGE SCALE GENOMIC DNA]</scope>
    <source>
        <strain evidence="13">FJAT-27997</strain>
    </source>
</reference>
<dbReference type="PANTHER" id="PTHR42894">
    <property type="entry name" value="N-(5'-PHOSPHORIBOSYL)ANTHRANILATE ISOMERASE"/>
    <property type="match status" value="1"/>
</dbReference>
<dbReference type="PATRIC" id="fig|1679170.3.peg.1509"/>